<evidence type="ECO:0000256" key="2">
    <source>
        <dbReference type="ARBA" id="ARBA00010231"/>
    </source>
</evidence>
<comment type="similarity">
    <text evidence="2">Belongs to the phosphohexose mutase family.</text>
</comment>
<dbReference type="AlphaFoldDB" id="F1T645"/>
<reference evidence="10 11" key="1">
    <citation type="submission" date="2011-02" db="EMBL/GenBank/DDBJ databases">
        <authorList>
            <person name="Muzny D."/>
            <person name="Qin X."/>
            <person name="Buhay C."/>
            <person name="Dugan-Rocha S."/>
            <person name="Ding Y."/>
            <person name="Chen G."/>
            <person name="Hawes A."/>
            <person name="Holder M."/>
            <person name="Jhangiani S."/>
            <person name="Johnson A."/>
            <person name="Khan Z."/>
            <person name="Li Z."/>
            <person name="Liu W."/>
            <person name="Liu X."/>
            <person name="Perez L."/>
            <person name="Shen H."/>
            <person name="Wang Q."/>
            <person name="Watt J."/>
            <person name="Xi L."/>
            <person name="Xin Y."/>
            <person name="Zhou J."/>
            <person name="Deng J."/>
            <person name="Jiang H."/>
            <person name="Liu Y."/>
            <person name="Qu J."/>
            <person name="Song X.-Z."/>
            <person name="Zhang L."/>
            <person name="Villasana D."/>
            <person name="Johnson A."/>
            <person name="Liu J."/>
            <person name="Liyanage D."/>
            <person name="Lorensuhewa L."/>
            <person name="Robinson T."/>
            <person name="Song A."/>
            <person name="Song B.-B."/>
            <person name="Dinh H."/>
            <person name="Thornton R."/>
            <person name="Coyle M."/>
            <person name="Francisco L."/>
            <person name="Jackson L."/>
            <person name="Javaid M."/>
            <person name="Korchina V."/>
            <person name="Kovar C."/>
            <person name="Mata R."/>
            <person name="Mathew T."/>
            <person name="Ngo R."/>
            <person name="Nguyen L."/>
            <person name="Nguyen N."/>
            <person name="Okwuonu G."/>
            <person name="Ongeri F."/>
            <person name="Pham C."/>
            <person name="Simmons D."/>
            <person name="Wilczek-Boney K."/>
            <person name="Hale W."/>
            <person name="Jakkamsetti A."/>
            <person name="Pham P."/>
            <person name="Ruth R."/>
            <person name="San Lucas F."/>
            <person name="Warren J."/>
            <person name="Zhang J."/>
            <person name="Zhao Z."/>
            <person name="Zhou C."/>
            <person name="Zhu D."/>
            <person name="Lee S."/>
            <person name="Bess C."/>
            <person name="Blankenburg K."/>
            <person name="Forbes L."/>
            <person name="Fu Q."/>
            <person name="Gubbala S."/>
            <person name="Hirani K."/>
            <person name="Jayaseelan J.C."/>
            <person name="Lara F."/>
            <person name="Munidasa M."/>
            <person name="Palculict T."/>
            <person name="Patil S."/>
            <person name="Pu L.-L."/>
            <person name="Saada N."/>
            <person name="Tang L."/>
            <person name="Weissenberger G."/>
            <person name="Zhu Y."/>
            <person name="Hemphill L."/>
            <person name="Shang Y."/>
            <person name="Youmans B."/>
            <person name="Ayvaz T."/>
            <person name="Ross M."/>
            <person name="Santibanez J."/>
            <person name="Aqrawi P."/>
            <person name="Gross S."/>
            <person name="Joshi V."/>
            <person name="Fowler G."/>
            <person name="Nazareth L."/>
            <person name="Reid J."/>
            <person name="Worley K."/>
            <person name="Petrosino J."/>
            <person name="Highlander S."/>
            <person name="Gibbs R."/>
        </authorList>
    </citation>
    <scope>NUCLEOTIDE SEQUENCE [LARGE SCALE GENOMIC DNA]</scope>
    <source>
        <strain evidence="10 11">DSM 15829</strain>
    </source>
</reference>
<dbReference type="InterPro" id="IPR016055">
    <property type="entry name" value="A-D-PHexomutase_a/b/a-I/II/III"/>
</dbReference>
<feature type="domain" description="Alpha-D-phosphohexomutase alpha/beta/alpha" evidence="9">
    <location>
        <begin position="358"/>
        <end position="485"/>
    </location>
</feature>
<gene>
    <name evidence="10" type="ORF">HMPREF0091_10945</name>
</gene>
<keyword evidence="4" id="KW-0479">Metal-binding</keyword>
<feature type="domain" description="Alpha-D-phosphohexomutase alpha/beta/alpha" evidence="8">
    <location>
        <begin position="245"/>
        <end position="346"/>
    </location>
</feature>
<dbReference type="SUPFAM" id="SSF53738">
    <property type="entry name" value="Phosphoglucomutase, first 3 domains"/>
    <property type="match status" value="3"/>
</dbReference>
<evidence type="ECO:0000256" key="5">
    <source>
        <dbReference type="ARBA" id="ARBA00022842"/>
    </source>
</evidence>
<dbReference type="Pfam" id="PF02880">
    <property type="entry name" value="PGM_PMM_III"/>
    <property type="match status" value="1"/>
</dbReference>
<evidence type="ECO:0000256" key="4">
    <source>
        <dbReference type="ARBA" id="ARBA00022723"/>
    </source>
</evidence>
<dbReference type="InterPro" id="IPR005844">
    <property type="entry name" value="A-D-PHexomutase_a/b/a-I"/>
</dbReference>
<comment type="cofactor">
    <cofactor evidence="1">
        <name>Mg(2+)</name>
        <dbReference type="ChEBI" id="CHEBI:18420"/>
    </cofactor>
</comment>
<dbReference type="InterPro" id="IPR005845">
    <property type="entry name" value="A-D-PHexomutase_a/b/a-II"/>
</dbReference>
<evidence type="ECO:0000313" key="10">
    <source>
        <dbReference type="EMBL" id="EGF22950.1"/>
    </source>
</evidence>
<evidence type="ECO:0000256" key="6">
    <source>
        <dbReference type="ARBA" id="ARBA00023235"/>
    </source>
</evidence>
<evidence type="ECO:0000256" key="1">
    <source>
        <dbReference type="ARBA" id="ARBA00001946"/>
    </source>
</evidence>
<organism evidence="10 11">
    <name type="scientific">Fannyhessea vaginae DSM 15829</name>
    <dbReference type="NCBI Taxonomy" id="525256"/>
    <lineage>
        <taxon>Bacteria</taxon>
        <taxon>Bacillati</taxon>
        <taxon>Actinomycetota</taxon>
        <taxon>Coriobacteriia</taxon>
        <taxon>Coriobacteriales</taxon>
        <taxon>Atopobiaceae</taxon>
        <taxon>Fannyhessea</taxon>
    </lineage>
</organism>
<dbReference type="InterPro" id="IPR005846">
    <property type="entry name" value="A-D-PHexomutase_a/b/a-III"/>
</dbReference>
<proteinExistence type="inferred from homology"/>
<dbReference type="PANTHER" id="PTHR45745:SF1">
    <property type="entry name" value="PHOSPHOGLUCOMUTASE 2B-RELATED"/>
    <property type="match status" value="1"/>
</dbReference>
<dbReference type="PRINTS" id="PR00509">
    <property type="entry name" value="PGMPMM"/>
</dbReference>
<keyword evidence="3" id="KW-0597">Phosphoprotein</keyword>
<evidence type="ECO:0000259" key="9">
    <source>
        <dbReference type="Pfam" id="PF02880"/>
    </source>
</evidence>
<dbReference type="GO" id="GO:0000287">
    <property type="term" value="F:magnesium ion binding"/>
    <property type="evidence" value="ECO:0007669"/>
    <property type="project" value="InterPro"/>
</dbReference>
<dbReference type="PANTHER" id="PTHR45745">
    <property type="entry name" value="PHOSPHOMANNOMUTASE 45A"/>
    <property type="match status" value="1"/>
</dbReference>
<accession>F1T645</accession>
<dbReference type="Proteomes" id="UP000005947">
    <property type="component" value="Unassembled WGS sequence"/>
</dbReference>
<keyword evidence="5" id="KW-0460">Magnesium</keyword>
<keyword evidence="11" id="KW-1185">Reference proteome</keyword>
<dbReference type="InterPro" id="IPR036900">
    <property type="entry name" value="A-D-PHexomutase_C_sf"/>
</dbReference>
<dbReference type="InterPro" id="IPR016066">
    <property type="entry name" value="A-D-PHexomutase_CS"/>
</dbReference>
<dbReference type="Pfam" id="PF02878">
    <property type="entry name" value="PGM_PMM_I"/>
    <property type="match status" value="1"/>
</dbReference>
<feature type="domain" description="Alpha-D-phosphohexomutase alpha/beta/alpha" evidence="7">
    <location>
        <begin position="81"/>
        <end position="214"/>
    </location>
</feature>
<evidence type="ECO:0000256" key="3">
    <source>
        <dbReference type="ARBA" id="ARBA00022553"/>
    </source>
</evidence>
<evidence type="ECO:0000259" key="7">
    <source>
        <dbReference type="Pfam" id="PF02878"/>
    </source>
</evidence>
<dbReference type="Gene3D" id="3.40.120.10">
    <property type="entry name" value="Alpha-D-Glucose-1,6-Bisphosphate, subunit A, domain 3"/>
    <property type="match status" value="3"/>
</dbReference>
<evidence type="ECO:0000313" key="11">
    <source>
        <dbReference type="Proteomes" id="UP000005947"/>
    </source>
</evidence>
<protein>
    <submittedName>
        <fullName evidence="10">Phosphoglucomutase/phosphomannomutase, alpha/beta/alpha domain II</fullName>
    </submittedName>
</protein>
<dbReference type="Pfam" id="PF02879">
    <property type="entry name" value="PGM_PMM_II"/>
    <property type="match status" value="1"/>
</dbReference>
<dbReference type="GO" id="GO:0008973">
    <property type="term" value="F:phosphopentomutase activity"/>
    <property type="evidence" value="ECO:0007669"/>
    <property type="project" value="TreeGrafter"/>
</dbReference>
<dbReference type="SUPFAM" id="SSF55957">
    <property type="entry name" value="Phosphoglucomutase, C-terminal domain"/>
    <property type="match status" value="1"/>
</dbReference>
<name>F1T645_9ACTN</name>
<sequence length="609" mass="67982">MQYESVCFRLYICRNVTYDGFVCNFFLSTKTKEILMDSQTQERIELWRKHVEDEDLRQELQSLLDADSQEKLNDAFYRCLEFGTAGLRGTLGVGTNRMNVYVVAQATQGVADYLNAHFDNPSVAIGRDSRLKGEDFQNIAARVLAANGIHVYVYPRIEPVPALSFAVRHLHTSAGIVITASHNPAIYNGYKVYNDNGGQIANECAAEISASIAKTPVFGGAKLISFDEGLERGLIEWTPEEVLDSFIENVMKTSVEGFKASDGYKVVYTPLNGTGRECVTRILKKLGVEDVTIVPEQEFPDGNFPTCTYPNPEFRKTWNLGLQLADKVKPNLLVATDPDADRMGTAIPHNGDYVLLSGNEMGVLLMDWRARMAREQGEDVASKVCVSSIVSSDMSCALAEKWGFELRRVLTGFKYIGEQVDQLTDKGEQDRFLFGFEESYGYLAGTHARDKDAITATMLCVEMASYYAELGLDLYEAMDKLYQRYGYYLNKTVSAAFMGEAGAQKIVAIMNKLRTAAPCEFGGLRVESMVDYLTDCEMQRISGLQKESSQLLPHANVLEFNLEGKNKLIIRPSGTEPKIKAYIFTYGSTREDALRLQDELSSTIDELFA</sequence>
<dbReference type="GO" id="GO:0006166">
    <property type="term" value="P:purine ribonucleoside salvage"/>
    <property type="evidence" value="ECO:0007669"/>
    <property type="project" value="TreeGrafter"/>
</dbReference>
<dbReference type="eggNOG" id="COG1109">
    <property type="taxonomic scope" value="Bacteria"/>
</dbReference>
<keyword evidence="6" id="KW-0413">Isomerase</keyword>
<dbReference type="GO" id="GO:0005975">
    <property type="term" value="P:carbohydrate metabolic process"/>
    <property type="evidence" value="ECO:0007669"/>
    <property type="project" value="InterPro"/>
</dbReference>
<dbReference type="Gene3D" id="3.30.310.50">
    <property type="entry name" value="Alpha-D-phosphohexomutase, C-terminal domain"/>
    <property type="match status" value="1"/>
</dbReference>
<dbReference type="EMBL" id="ACGK02000002">
    <property type="protein sequence ID" value="EGF22950.1"/>
    <property type="molecule type" value="Genomic_DNA"/>
</dbReference>
<dbReference type="PROSITE" id="PS00710">
    <property type="entry name" value="PGM_PMM"/>
    <property type="match status" value="1"/>
</dbReference>
<comment type="caution">
    <text evidence="10">The sequence shown here is derived from an EMBL/GenBank/DDBJ whole genome shotgun (WGS) entry which is preliminary data.</text>
</comment>
<dbReference type="CDD" id="cd05799">
    <property type="entry name" value="PGM2"/>
    <property type="match status" value="1"/>
</dbReference>
<dbReference type="InterPro" id="IPR005841">
    <property type="entry name" value="Alpha-D-phosphohexomutase_SF"/>
</dbReference>
<evidence type="ECO:0000259" key="8">
    <source>
        <dbReference type="Pfam" id="PF02879"/>
    </source>
</evidence>